<accession>A0AAD7RNX2</accession>
<evidence type="ECO:0000313" key="2">
    <source>
        <dbReference type="Proteomes" id="UP001221898"/>
    </source>
</evidence>
<dbReference type="AlphaFoldDB" id="A0AAD7RNX2"/>
<comment type="caution">
    <text evidence="1">The sequence shown here is derived from an EMBL/GenBank/DDBJ whole genome shotgun (WGS) entry which is preliminary data.</text>
</comment>
<evidence type="ECO:0000313" key="1">
    <source>
        <dbReference type="EMBL" id="KAJ8387721.1"/>
    </source>
</evidence>
<sequence>MRLRFGFEEPLPPFTDGRGRLLMPCPWQRSRLHFSCLPPPVSQRKASLSRGDLQWTSPAVTPPASQLHVSQPDTLGLKGLIIAQGDRSLSAPRIILRFASVSEAPNSRLRLLRSLSESGRAAAPLNQSIGGGARRDCIYGTQPGVRHRMGHGVMSHNATRDPNQCLLTQGIPSDSWLYSAFRCTSSPRNHLRCRKRSHIKGAFVF</sequence>
<reference evidence="1" key="1">
    <citation type="journal article" date="2023" name="Science">
        <title>Genome structures resolve the early diversification of teleost fishes.</title>
        <authorList>
            <person name="Parey E."/>
            <person name="Louis A."/>
            <person name="Montfort J."/>
            <person name="Bouchez O."/>
            <person name="Roques C."/>
            <person name="Iampietro C."/>
            <person name="Lluch J."/>
            <person name="Castinel A."/>
            <person name="Donnadieu C."/>
            <person name="Desvignes T."/>
            <person name="Floi Bucao C."/>
            <person name="Jouanno E."/>
            <person name="Wen M."/>
            <person name="Mejri S."/>
            <person name="Dirks R."/>
            <person name="Jansen H."/>
            <person name="Henkel C."/>
            <person name="Chen W.J."/>
            <person name="Zahm M."/>
            <person name="Cabau C."/>
            <person name="Klopp C."/>
            <person name="Thompson A.W."/>
            <person name="Robinson-Rechavi M."/>
            <person name="Braasch I."/>
            <person name="Lecointre G."/>
            <person name="Bobe J."/>
            <person name="Postlethwait J.H."/>
            <person name="Berthelot C."/>
            <person name="Roest Crollius H."/>
            <person name="Guiguen Y."/>
        </authorList>
    </citation>
    <scope>NUCLEOTIDE SEQUENCE</scope>
    <source>
        <strain evidence="1">NC1722</strain>
    </source>
</reference>
<organism evidence="1 2">
    <name type="scientific">Aldrovandia affinis</name>
    <dbReference type="NCBI Taxonomy" id="143900"/>
    <lineage>
        <taxon>Eukaryota</taxon>
        <taxon>Metazoa</taxon>
        <taxon>Chordata</taxon>
        <taxon>Craniata</taxon>
        <taxon>Vertebrata</taxon>
        <taxon>Euteleostomi</taxon>
        <taxon>Actinopterygii</taxon>
        <taxon>Neopterygii</taxon>
        <taxon>Teleostei</taxon>
        <taxon>Notacanthiformes</taxon>
        <taxon>Halosauridae</taxon>
        <taxon>Aldrovandia</taxon>
    </lineage>
</organism>
<keyword evidence="2" id="KW-1185">Reference proteome</keyword>
<gene>
    <name evidence="1" type="ORF">AAFF_G00150220</name>
</gene>
<proteinExistence type="predicted"/>
<name>A0AAD7RNX2_9TELE</name>
<dbReference type="EMBL" id="JAINUG010000206">
    <property type="protein sequence ID" value="KAJ8387721.1"/>
    <property type="molecule type" value="Genomic_DNA"/>
</dbReference>
<dbReference type="Proteomes" id="UP001221898">
    <property type="component" value="Unassembled WGS sequence"/>
</dbReference>
<protein>
    <submittedName>
        <fullName evidence="1">Uncharacterized protein</fullName>
    </submittedName>
</protein>